<proteinExistence type="predicted"/>
<sequence length="117" mass="13823">MKTELVPITITEEMVREFERIFGRQSKLPPTFPMIFYQYIDIPWRDPTTPILRKQYCTATRELVVGETYHCQVSLEYERQKGTKLFYNQVLTGYDERGEECFRCLSELAANLPSAEK</sequence>
<keyword evidence="2" id="KW-1185">Reference proteome</keyword>
<organism evidence="1 2">
    <name type="scientific">Virgibacillus sediminis</name>
    <dbReference type="NCBI Taxonomy" id="202260"/>
    <lineage>
        <taxon>Bacteria</taxon>
        <taxon>Bacillati</taxon>
        <taxon>Bacillota</taxon>
        <taxon>Bacilli</taxon>
        <taxon>Bacillales</taxon>
        <taxon>Bacillaceae</taxon>
        <taxon>Virgibacillus</taxon>
    </lineage>
</organism>
<dbReference type="InterPro" id="IPR029069">
    <property type="entry name" value="HotDog_dom_sf"/>
</dbReference>
<evidence type="ECO:0000313" key="2">
    <source>
        <dbReference type="Proteomes" id="UP001595387"/>
    </source>
</evidence>
<dbReference type="RefSeq" id="WP_390307326.1">
    <property type="nucleotide sequence ID" value="NZ_JBHRRZ010000035.1"/>
</dbReference>
<comment type="caution">
    <text evidence="1">The sequence shown here is derived from an EMBL/GenBank/DDBJ whole genome shotgun (WGS) entry which is preliminary data.</text>
</comment>
<accession>A0ABV7A9D5</accession>
<protein>
    <submittedName>
        <fullName evidence="1">Uncharacterized protein</fullName>
    </submittedName>
</protein>
<dbReference type="EMBL" id="JBHRRZ010000035">
    <property type="protein sequence ID" value="MFC2949355.1"/>
    <property type="molecule type" value="Genomic_DNA"/>
</dbReference>
<dbReference type="SUPFAM" id="SSF54637">
    <property type="entry name" value="Thioesterase/thiol ester dehydrase-isomerase"/>
    <property type="match status" value="1"/>
</dbReference>
<evidence type="ECO:0000313" key="1">
    <source>
        <dbReference type="EMBL" id="MFC2949355.1"/>
    </source>
</evidence>
<name>A0ABV7A9D5_9BACI</name>
<reference evidence="2" key="1">
    <citation type="journal article" date="2019" name="Int. J. Syst. Evol. Microbiol.">
        <title>The Global Catalogue of Microorganisms (GCM) 10K type strain sequencing project: providing services to taxonomists for standard genome sequencing and annotation.</title>
        <authorList>
            <consortium name="The Broad Institute Genomics Platform"/>
            <consortium name="The Broad Institute Genome Sequencing Center for Infectious Disease"/>
            <person name="Wu L."/>
            <person name="Ma J."/>
        </authorList>
    </citation>
    <scope>NUCLEOTIDE SEQUENCE [LARGE SCALE GENOMIC DNA]</scope>
    <source>
        <strain evidence="2">KCTC 13193</strain>
    </source>
</reference>
<gene>
    <name evidence="1" type="ORF">ACFODW_13620</name>
</gene>
<dbReference type="Proteomes" id="UP001595387">
    <property type="component" value="Unassembled WGS sequence"/>
</dbReference>